<accession>A0AAV9NX36</accession>
<feature type="compositionally biased region" description="Low complexity" evidence="9">
    <location>
        <begin position="541"/>
        <end position="559"/>
    </location>
</feature>
<feature type="compositionally biased region" description="Basic and acidic residues" evidence="9">
    <location>
        <begin position="513"/>
        <end position="524"/>
    </location>
</feature>
<name>A0AAV9NX36_9PEZI</name>
<gene>
    <name evidence="12" type="ORF">LTR77_010737</name>
</gene>
<feature type="region of interest" description="Disordered" evidence="9">
    <location>
        <begin position="41"/>
        <end position="69"/>
    </location>
</feature>
<dbReference type="EMBL" id="JAVRRT010000026">
    <property type="protein sequence ID" value="KAK5163364.1"/>
    <property type="molecule type" value="Genomic_DNA"/>
</dbReference>
<dbReference type="InterPro" id="IPR019411">
    <property type="entry name" value="MMM1_dom"/>
</dbReference>
<dbReference type="InterPro" id="IPR031468">
    <property type="entry name" value="SMP_LBD"/>
</dbReference>
<keyword evidence="3 10" id="KW-0812">Transmembrane</keyword>
<feature type="region of interest" description="Disordered" evidence="9">
    <location>
        <begin position="697"/>
        <end position="754"/>
    </location>
</feature>
<dbReference type="GO" id="GO:0005789">
    <property type="term" value="C:endoplasmic reticulum membrane"/>
    <property type="evidence" value="ECO:0007669"/>
    <property type="project" value="UniProtKB-SubCell"/>
</dbReference>
<dbReference type="GeneID" id="89932062"/>
<evidence type="ECO:0000256" key="4">
    <source>
        <dbReference type="ARBA" id="ARBA00022824"/>
    </source>
</evidence>
<keyword evidence="13" id="KW-1185">Reference proteome</keyword>
<evidence type="ECO:0000313" key="13">
    <source>
        <dbReference type="Proteomes" id="UP001337655"/>
    </source>
</evidence>
<feature type="transmembrane region" description="Helical" evidence="10">
    <location>
        <begin position="7"/>
        <end position="33"/>
    </location>
</feature>
<dbReference type="GO" id="GO:0008289">
    <property type="term" value="F:lipid binding"/>
    <property type="evidence" value="ECO:0007669"/>
    <property type="project" value="UniProtKB-KW"/>
</dbReference>
<feature type="region of interest" description="Disordered" evidence="9">
    <location>
        <begin position="135"/>
        <end position="164"/>
    </location>
</feature>
<evidence type="ECO:0000256" key="3">
    <source>
        <dbReference type="ARBA" id="ARBA00022692"/>
    </source>
</evidence>
<evidence type="ECO:0000259" key="11">
    <source>
        <dbReference type="PROSITE" id="PS51847"/>
    </source>
</evidence>
<feature type="compositionally biased region" description="Low complexity" evidence="9">
    <location>
        <begin position="942"/>
        <end position="953"/>
    </location>
</feature>
<evidence type="ECO:0000256" key="1">
    <source>
        <dbReference type="ARBA" id="ARBA00004586"/>
    </source>
</evidence>
<reference evidence="12 13" key="1">
    <citation type="submission" date="2023-08" db="EMBL/GenBank/DDBJ databases">
        <title>Black Yeasts Isolated from many extreme environments.</title>
        <authorList>
            <person name="Coleine C."/>
            <person name="Stajich J.E."/>
            <person name="Selbmann L."/>
        </authorList>
    </citation>
    <scope>NUCLEOTIDE SEQUENCE [LARGE SCALE GENOMIC DNA]</scope>
    <source>
        <strain evidence="12 13">CCFEE 5935</strain>
    </source>
</reference>
<keyword evidence="7" id="KW-0446">Lipid-binding</keyword>
<feature type="region of interest" description="Disordered" evidence="9">
    <location>
        <begin position="504"/>
        <end position="665"/>
    </location>
</feature>
<keyword evidence="8 10" id="KW-0472">Membrane</keyword>
<feature type="compositionally biased region" description="Polar residues" evidence="9">
    <location>
        <begin position="955"/>
        <end position="972"/>
    </location>
</feature>
<evidence type="ECO:0000256" key="5">
    <source>
        <dbReference type="ARBA" id="ARBA00022989"/>
    </source>
</evidence>
<feature type="compositionally biased region" description="Low complexity" evidence="9">
    <location>
        <begin position="607"/>
        <end position="622"/>
    </location>
</feature>
<sequence length="1092" mass="116920">MTFKGLLYVYLLGGLTFIPLVLAAVLIPAWLLLPKVEDESGQKQKGVKNGSKAEGRDKKNEDDTHAVSSTEAAAEATFAVLRTYDFPAANAALNARHSSGNTAGGVTGTTDGEADGNEGGGSSVYQSVYRSVFAPSKSNTAGGNTNREVLENDETTVTPDGRAKRKTTPANVFYIVLRHGHLMLYDSASQMEVRHVISLAHHTVSLSEGLSAGDEASLKDADLFIKRTAIVLTPTDMPNGGLQSRAAPPKPFYLFSTLCSEKEDFYHALLYTRAHPPVPEPLEPNDIIKLQSTLHSTSQTPETMAFNALIGRIFLSIYHTPWLKDLIQRKIEKKISRVQKPAFLADLTVKSIDLGNAAPVLSKPRLKDLNISGDMTVAFDVKYTGALQLTISALAKLDLGPRFKTRTVDLVLASSLQRLQGHILVRIKPPPSNRIWFCFESPPDMDVKVEPVVSQRKISYTFILRTIEDRIRAVVTETLVKPNWDDMPFFNTADQYVRGGIWRDEGVTQDSEPTAKDMLRERNAKTKSMPVLPLGAEHDSSAGSSGSETTAKAATGASTVPSDVAAELKRRSVVSLPTRSGTNISTTSAPPSRDGPNGSPGLPPTRPLRSPSFTSPSTSQPSVALDESLANMDPGKLDRSQNQSRRWRIRSAAPPLPARKDAAGGLRDMRDRVLAHREAAEAEATQADILEGEASLVEEPADGHSTGDEQVDQTEGRRSSDSPAPSLGSTKRTDTNASTSSSATSRSTQQRKQNLLAATAAATNAARNWSWNALANARKQGSPTAPRAASTTTGQSPQPQPMGRGQPLPPPGVPLPGPQKGLFAGLGTVRRKPVAARTNSSLPASREGASSRDGEKSDVEASGAEEPRTNGEDQRSVMSDEFGPWRENSGLDEDGSRIKEGSVLATRPETSGSQRSGMAEVETPDEEVREKPPLPPRRDTRPPAAETASAEPADLNTTSQESPAETASSASRTAYFADPAASSESLQNASAVPQPQAYDQQAADKAILDEPGLQEDRDGDLQPEPAGHQPMAGMSQDNASEEQIVAIPAPMEPGDEFEARAAPGRGEESSDNALDQTAGREDEQGKPPLPSR</sequence>
<dbReference type="GO" id="GO:1990456">
    <property type="term" value="P:mitochondrion-endoplasmic reticulum membrane tethering"/>
    <property type="evidence" value="ECO:0007669"/>
    <property type="project" value="TreeGrafter"/>
</dbReference>
<organism evidence="12 13">
    <name type="scientific">Saxophila tyrrhenica</name>
    <dbReference type="NCBI Taxonomy" id="1690608"/>
    <lineage>
        <taxon>Eukaryota</taxon>
        <taxon>Fungi</taxon>
        <taxon>Dikarya</taxon>
        <taxon>Ascomycota</taxon>
        <taxon>Pezizomycotina</taxon>
        <taxon>Dothideomycetes</taxon>
        <taxon>Dothideomycetidae</taxon>
        <taxon>Mycosphaerellales</taxon>
        <taxon>Extremaceae</taxon>
        <taxon>Saxophila</taxon>
    </lineage>
</organism>
<dbReference type="GO" id="GO:0032865">
    <property type="term" value="C:ERMES complex"/>
    <property type="evidence" value="ECO:0007669"/>
    <property type="project" value="TreeGrafter"/>
</dbReference>
<keyword evidence="6" id="KW-0445">Lipid transport</keyword>
<evidence type="ECO:0000256" key="10">
    <source>
        <dbReference type="SAM" id="Phobius"/>
    </source>
</evidence>
<keyword evidence="2" id="KW-0813">Transport</keyword>
<feature type="compositionally biased region" description="Low complexity" evidence="9">
    <location>
        <begin position="991"/>
        <end position="1004"/>
    </location>
</feature>
<proteinExistence type="predicted"/>
<feature type="compositionally biased region" description="Polar residues" evidence="9">
    <location>
        <begin position="136"/>
        <end position="147"/>
    </location>
</feature>
<evidence type="ECO:0000256" key="9">
    <source>
        <dbReference type="SAM" id="MobiDB-lite"/>
    </source>
</evidence>
<dbReference type="PANTHER" id="PTHR13466">
    <property type="entry name" value="TEX2 PROTEIN-RELATED"/>
    <property type="match status" value="1"/>
</dbReference>
<evidence type="ECO:0000256" key="8">
    <source>
        <dbReference type="ARBA" id="ARBA00023136"/>
    </source>
</evidence>
<feature type="compositionally biased region" description="Low complexity" evidence="9">
    <location>
        <begin position="782"/>
        <end position="793"/>
    </location>
</feature>
<comment type="subcellular location">
    <subcellularLocation>
        <location evidence="1">Endoplasmic reticulum membrane</location>
    </subcellularLocation>
</comment>
<keyword evidence="4" id="KW-0256">Endoplasmic reticulum</keyword>
<dbReference type="Pfam" id="PF10296">
    <property type="entry name" value="MMM1"/>
    <property type="match status" value="1"/>
</dbReference>
<keyword evidence="5 10" id="KW-1133">Transmembrane helix</keyword>
<feature type="region of interest" description="Disordered" evidence="9">
    <location>
        <begin position="97"/>
        <end position="121"/>
    </location>
</feature>
<feature type="compositionally biased region" description="Basic and acidic residues" evidence="9">
    <location>
        <begin position="849"/>
        <end position="875"/>
    </location>
</feature>
<comment type="caution">
    <text evidence="12">The sequence shown here is derived from an EMBL/GenBank/DDBJ whole genome shotgun (WGS) entry which is preliminary data.</text>
</comment>
<feature type="domain" description="SMP-LTD" evidence="11">
    <location>
        <begin position="299"/>
        <end position="490"/>
    </location>
</feature>
<dbReference type="PROSITE" id="PS51847">
    <property type="entry name" value="SMP"/>
    <property type="match status" value="1"/>
</dbReference>
<evidence type="ECO:0000256" key="6">
    <source>
        <dbReference type="ARBA" id="ARBA00023055"/>
    </source>
</evidence>
<dbReference type="AlphaFoldDB" id="A0AAV9NX36"/>
<feature type="compositionally biased region" description="Low complexity" evidence="9">
    <location>
        <begin position="737"/>
        <end position="754"/>
    </location>
</feature>
<feature type="compositionally biased region" description="Basic and acidic residues" evidence="9">
    <location>
        <begin position="926"/>
        <end position="941"/>
    </location>
</feature>
<evidence type="ECO:0000256" key="7">
    <source>
        <dbReference type="ARBA" id="ARBA00023121"/>
    </source>
</evidence>
<dbReference type="Proteomes" id="UP001337655">
    <property type="component" value="Unassembled WGS sequence"/>
</dbReference>
<feature type="compositionally biased region" description="Polar residues" evidence="9">
    <location>
        <begin position="575"/>
        <end position="590"/>
    </location>
</feature>
<feature type="compositionally biased region" description="Polar residues" evidence="9">
    <location>
        <begin position="721"/>
        <end position="730"/>
    </location>
</feature>
<dbReference type="GO" id="GO:0015914">
    <property type="term" value="P:phospholipid transport"/>
    <property type="evidence" value="ECO:0007669"/>
    <property type="project" value="TreeGrafter"/>
</dbReference>
<evidence type="ECO:0000256" key="2">
    <source>
        <dbReference type="ARBA" id="ARBA00022448"/>
    </source>
</evidence>
<evidence type="ECO:0000313" key="12">
    <source>
        <dbReference type="EMBL" id="KAK5163364.1"/>
    </source>
</evidence>
<dbReference type="PANTHER" id="PTHR13466:SF19">
    <property type="entry name" value="NUCLEUS-VACUOLE JUNCTION PROTEIN 2"/>
    <property type="match status" value="1"/>
</dbReference>
<feature type="region of interest" description="Disordered" evidence="9">
    <location>
        <begin position="777"/>
        <end position="1092"/>
    </location>
</feature>
<feature type="compositionally biased region" description="Pro residues" evidence="9">
    <location>
        <begin position="807"/>
        <end position="817"/>
    </location>
</feature>
<protein>
    <recommendedName>
        <fullName evidence="11">SMP-LTD domain-containing protein</fullName>
    </recommendedName>
</protein>
<dbReference type="CDD" id="cd21675">
    <property type="entry name" value="SMP_TEX2"/>
    <property type="match status" value="1"/>
</dbReference>
<dbReference type="RefSeq" id="XP_064653858.1">
    <property type="nucleotide sequence ID" value="XM_064807954.1"/>
</dbReference>
<feature type="compositionally biased region" description="Basic and acidic residues" evidence="9">
    <location>
        <begin position="51"/>
        <end position="65"/>
    </location>
</feature>